<feature type="compositionally biased region" description="Polar residues" evidence="2">
    <location>
        <begin position="209"/>
        <end position="223"/>
    </location>
</feature>
<feature type="compositionally biased region" description="Basic and acidic residues" evidence="2">
    <location>
        <begin position="613"/>
        <end position="622"/>
    </location>
</feature>
<feature type="compositionally biased region" description="Basic and acidic residues" evidence="2">
    <location>
        <begin position="582"/>
        <end position="605"/>
    </location>
</feature>
<evidence type="ECO:0000256" key="3">
    <source>
        <dbReference type="SAM" id="Phobius"/>
    </source>
</evidence>
<feature type="region of interest" description="Disordered" evidence="2">
    <location>
        <begin position="488"/>
        <end position="524"/>
    </location>
</feature>
<dbReference type="AlphaFoldDB" id="A0AAD5NB07"/>
<keyword evidence="3" id="KW-0472">Membrane</keyword>
<name>A0AAD5NB07_PARTN</name>
<accession>A0AAD5NB07</accession>
<proteinExistence type="predicted"/>
<feature type="region of interest" description="Disordered" evidence="2">
    <location>
        <begin position="209"/>
        <end position="231"/>
    </location>
</feature>
<keyword evidence="1" id="KW-0175">Coiled coil</keyword>
<evidence type="ECO:0000313" key="5">
    <source>
        <dbReference type="Proteomes" id="UP001196413"/>
    </source>
</evidence>
<feature type="region of interest" description="Disordered" evidence="2">
    <location>
        <begin position="573"/>
        <end position="622"/>
    </location>
</feature>
<feature type="compositionally biased region" description="Low complexity" evidence="2">
    <location>
        <begin position="39"/>
        <end position="59"/>
    </location>
</feature>
<evidence type="ECO:0000256" key="2">
    <source>
        <dbReference type="SAM" id="MobiDB-lite"/>
    </source>
</evidence>
<reference evidence="4" key="1">
    <citation type="submission" date="2021-06" db="EMBL/GenBank/DDBJ databases">
        <title>Parelaphostrongylus tenuis whole genome reference sequence.</title>
        <authorList>
            <person name="Garwood T.J."/>
            <person name="Larsen P.A."/>
            <person name="Fountain-Jones N.M."/>
            <person name="Garbe J.R."/>
            <person name="Macchietto M.G."/>
            <person name="Kania S.A."/>
            <person name="Gerhold R.W."/>
            <person name="Richards J.E."/>
            <person name="Wolf T.M."/>
        </authorList>
    </citation>
    <scope>NUCLEOTIDE SEQUENCE</scope>
    <source>
        <strain evidence="4">MNPRO001-30</strain>
        <tissue evidence="4">Meninges</tissue>
    </source>
</reference>
<feature type="transmembrane region" description="Helical" evidence="3">
    <location>
        <begin position="262"/>
        <end position="286"/>
    </location>
</feature>
<protein>
    <submittedName>
        <fullName evidence="4">Uncharacterized protein</fullName>
    </submittedName>
</protein>
<keyword evidence="5" id="KW-1185">Reference proteome</keyword>
<dbReference type="Proteomes" id="UP001196413">
    <property type="component" value="Unassembled WGS sequence"/>
</dbReference>
<comment type="caution">
    <text evidence="4">The sequence shown here is derived from an EMBL/GenBank/DDBJ whole genome shotgun (WGS) entry which is preliminary data.</text>
</comment>
<feature type="coiled-coil region" evidence="1">
    <location>
        <begin position="339"/>
        <end position="380"/>
    </location>
</feature>
<feature type="non-terminal residue" evidence="4">
    <location>
        <position position="622"/>
    </location>
</feature>
<evidence type="ECO:0000256" key="1">
    <source>
        <dbReference type="SAM" id="Coils"/>
    </source>
</evidence>
<gene>
    <name evidence="4" type="ORF">KIN20_021610</name>
</gene>
<organism evidence="4 5">
    <name type="scientific">Parelaphostrongylus tenuis</name>
    <name type="common">Meningeal worm</name>
    <dbReference type="NCBI Taxonomy" id="148309"/>
    <lineage>
        <taxon>Eukaryota</taxon>
        <taxon>Metazoa</taxon>
        <taxon>Ecdysozoa</taxon>
        <taxon>Nematoda</taxon>
        <taxon>Chromadorea</taxon>
        <taxon>Rhabditida</taxon>
        <taxon>Rhabditina</taxon>
        <taxon>Rhabditomorpha</taxon>
        <taxon>Strongyloidea</taxon>
        <taxon>Metastrongylidae</taxon>
        <taxon>Parelaphostrongylus</taxon>
    </lineage>
</organism>
<feature type="region of interest" description="Disordered" evidence="2">
    <location>
        <begin position="1"/>
        <end position="183"/>
    </location>
</feature>
<keyword evidence="3" id="KW-0812">Transmembrane</keyword>
<dbReference type="EMBL" id="JAHQIW010004388">
    <property type="protein sequence ID" value="KAJ1362174.1"/>
    <property type="molecule type" value="Genomic_DNA"/>
</dbReference>
<keyword evidence="3" id="KW-1133">Transmembrane helix</keyword>
<sequence length="622" mass="68808">MEAQLMKSTSPPIPPTTFSPSESLRKEQQPPDAAAVESGTPQPVLTTTTTLGDQYATTTHSIEKESIPTQGSSVPFAAPISDSTIMDRYTLSSQSTTVSPPPATGHHDFHVNDSNATSDSDAGAQEASTSRKDRLHIDSNMQAALEAAQKPENSIPSGDGIVSPVNDAVPPSTSPGPPQYCTREDCNYQHSKVNGIQKESAHVVDHVSCSQSVSNSNDGSNPCNDVRKGEEDHGRSGFIAGILRSLTTFVRSFPYLNDVDNAGIAFVINVSLLIGAIVFHLIWSFFSDSDDDMDISDRMLTHDLATKCKFLDEQNKVKDMEIHRLGSVADRFQDVFVEATELRKELGAKEREIENHVRRSERLKCELDEERRVRACLENNLTSEMKNTLLANEKATEICRLWNDAQTAHSHTVNELASTRKALERLEKDLHDERKIHEETVVDCSKSKDTAYGLQAELQLAHEKIKKLEAEKSSLELENTILSSMIEESERNRKDGSTGVGWSGFGDGINEETVRGKERAPASSTITVPVASFTSANDNREAAKLRVQPKKIAQEFHLTKIALDKEKGRRRLESKVVALESESERKKREVEEREHDSSRVGERCSELAIMKDSNAKARETEL</sequence>
<evidence type="ECO:0000313" key="4">
    <source>
        <dbReference type="EMBL" id="KAJ1362174.1"/>
    </source>
</evidence>
<feature type="compositionally biased region" description="Gly residues" evidence="2">
    <location>
        <begin position="498"/>
        <end position="507"/>
    </location>
</feature>
<feature type="coiled-coil region" evidence="1">
    <location>
        <begin position="413"/>
        <end position="485"/>
    </location>
</feature>